<dbReference type="CTD" id="678605"/>
<evidence type="ECO:0000259" key="4">
    <source>
        <dbReference type="Pfam" id="PF01108"/>
    </source>
</evidence>
<evidence type="ECO:0000313" key="5">
    <source>
        <dbReference type="Ensembl" id="ENSPNAP00000009271.1"/>
    </source>
</evidence>
<organism evidence="5 6">
    <name type="scientific">Pygocentrus nattereri</name>
    <name type="common">Red-bellied piranha</name>
    <dbReference type="NCBI Taxonomy" id="42514"/>
    <lineage>
        <taxon>Eukaryota</taxon>
        <taxon>Metazoa</taxon>
        <taxon>Chordata</taxon>
        <taxon>Craniata</taxon>
        <taxon>Vertebrata</taxon>
        <taxon>Euteleostomi</taxon>
        <taxon>Actinopterygii</taxon>
        <taxon>Neopterygii</taxon>
        <taxon>Teleostei</taxon>
        <taxon>Ostariophysi</taxon>
        <taxon>Characiformes</taxon>
        <taxon>Characoidei</taxon>
        <taxon>Pygocentrus</taxon>
    </lineage>
</organism>
<accession>A0A3B4CEH0</accession>
<dbReference type="CDD" id="cd00063">
    <property type="entry name" value="FN3"/>
    <property type="match status" value="1"/>
</dbReference>
<feature type="chain" id="PRO_5017449596" description="Fibronectin type-III domain-containing protein" evidence="3">
    <location>
        <begin position="22"/>
        <end position="455"/>
    </location>
</feature>
<dbReference type="PANTHER" id="PTHR20859:SF93">
    <property type="entry name" value="CYTOKINE RECEPTOR FAMILY MEMBER B12-RELATED"/>
    <property type="match status" value="1"/>
</dbReference>
<dbReference type="STRING" id="42514.ENSPNAP00000009271"/>
<dbReference type="Proteomes" id="UP001501920">
    <property type="component" value="Chromosome 23"/>
</dbReference>
<dbReference type="InterPro" id="IPR013783">
    <property type="entry name" value="Ig-like_fold"/>
</dbReference>
<dbReference type="InterPro" id="IPR003961">
    <property type="entry name" value="FN3_dom"/>
</dbReference>
<keyword evidence="6" id="KW-1185">Reference proteome</keyword>
<dbReference type="OMA" id="QNSIWIN"/>
<dbReference type="SUPFAM" id="SSF49265">
    <property type="entry name" value="Fibronectin type III"/>
    <property type="match status" value="2"/>
</dbReference>
<dbReference type="Pfam" id="PF01108">
    <property type="entry name" value="Tissue_fac"/>
    <property type="match status" value="1"/>
</dbReference>
<protein>
    <recommendedName>
        <fullName evidence="4">Fibronectin type-III domain-containing protein</fullName>
    </recommendedName>
</protein>
<feature type="compositionally biased region" description="Basic and acidic residues" evidence="1">
    <location>
        <begin position="424"/>
        <end position="440"/>
    </location>
</feature>
<evidence type="ECO:0000313" key="6">
    <source>
        <dbReference type="Proteomes" id="UP001501920"/>
    </source>
</evidence>
<dbReference type="Ensembl" id="ENSPNAT00000015561.2">
    <property type="protein sequence ID" value="ENSPNAP00000009271.1"/>
    <property type="gene ID" value="ENSPNAG00000014794.2"/>
</dbReference>
<dbReference type="GeneTree" id="ENSGT00390000012668"/>
<feature type="transmembrane region" description="Helical" evidence="2">
    <location>
        <begin position="226"/>
        <end position="248"/>
    </location>
</feature>
<dbReference type="InterPro" id="IPR036116">
    <property type="entry name" value="FN3_sf"/>
</dbReference>
<keyword evidence="2" id="KW-0472">Membrane</keyword>
<dbReference type="GeneID" id="108428723"/>
<evidence type="ECO:0000256" key="3">
    <source>
        <dbReference type="SAM" id="SignalP"/>
    </source>
</evidence>
<keyword evidence="2" id="KW-1133">Transmembrane helix</keyword>
<dbReference type="RefSeq" id="XP_017555458.1">
    <property type="nucleotide sequence ID" value="XM_017699969.2"/>
</dbReference>
<feature type="domain" description="Fibronectin type-III" evidence="4">
    <location>
        <begin position="9"/>
        <end position="109"/>
    </location>
</feature>
<feature type="signal peptide" evidence="3">
    <location>
        <begin position="1"/>
        <end position="21"/>
    </location>
</feature>
<dbReference type="AlphaFoldDB" id="A0A3B4CEH0"/>
<dbReference type="PANTHER" id="PTHR20859">
    <property type="entry name" value="INTERFERON/INTERLEUKIN RECEPTOR"/>
    <property type="match status" value="1"/>
</dbReference>
<keyword evidence="3" id="KW-0732">Signal</keyword>
<dbReference type="GO" id="GO:0004896">
    <property type="term" value="F:cytokine receptor activity"/>
    <property type="evidence" value="ECO:0007669"/>
    <property type="project" value="TreeGrafter"/>
</dbReference>
<sequence>MTGLPVSVFTLLLNYLLSSEGALLPPLNLSVVSLDFHTSIHWLPGPENPTGTRYSVEFTEIKHFSKPVWNGPANCTNITSVQCYLELDQLFSDYIVRVMAEWKEERSNWTLLKHTFQLYKNTQLSPPNVRILLHQHSVQINLSHLVQLVRDVPLRFSVHLYRLTSDHRVQHFGKKISTGSLDFQNLPAGFNYCINASAFYTQMTEHKNLNTTKCILLQNQSHRGGVAHIIGVVVGVLLLLIIPTGIVLSTKSCFMWKIGNSYIPKALRIITGTDAVLKLKPEELHPPPISITYTEFTAEAAHETVDENLQQAYCKRERCSMVIRRGSEDELEDANFLGEVDEIQPRKLDLYSSAVNMEETEDQLILEAGPTSGFSMQWSPTFSSLARTSFDKANIKISPSDLDDEENSKTERQHLSYSPSCSSERSELSEDEMDFSHSDDIIGSNYEPRPDPRLM</sequence>
<evidence type="ECO:0000256" key="2">
    <source>
        <dbReference type="SAM" id="Phobius"/>
    </source>
</evidence>
<keyword evidence="2" id="KW-0812">Transmembrane</keyword>
<proteinExistence type="predicted"/>
<dbReference type="InterPro" id="IPR050650">
    <property type="entry name" value="Type-II_Cytokine-TF_Rcpt"/>
</dbReference>
<reference evidence="5" key="3">
    <citation type="submission" date="2025-09" db="UniProtKB">
        <authorList>
            <consortium name="Ensembl"/>
        </authorList>
    </citation>
    <scope>IDENTIFICATION</scope>
</reference>
<dbReference type="OrthoDB" id="10031784at2759"/>
<reference evidence="5 6" key="1">
    <citation type="submission" date="2020-10" db="EMBL/GenBank/DDBJ databases">
        <title>Pygocentrus nattereri (red-bellied piranha) genome, fPygNat1, primary haplotype.</title>
        <authorList>
            <person name="Myers G."/>
            <person name="Meyer A."/>
            <person name="Karagic N."/>
            <person name="Pippel M."/>
            <person name="Winkler S."/>
            <person name="Tracey A."/>
            <person name="Wood J."/>
            <person name="Formenti G."/>
            <person name="Howe K."/>
            <person name="Fedrigo O."/>
            <person name="Jarvis E.D."/>
        </authorList>
    </citation>
    <scope>NUCLEOTIDE SEQUENCE [LARGE SCALE GENOMIC DNA]</scope>
</reference>
<evidence type="ECO:0000256" key="1">
    <source>
        <dbReference type="SAM" id="MobiDB-lite"/>
    </source>
</evidence>
<dbReference type="Gene3D" id="2.60.40.10">
    <property type="entry name" value="Immunoglobulins"/>
    <property type="match status" value="1"/>
</dbReference>
<reference evidence="5" key="2">
    <citation type="submission" date="2025-08" db="UniProtKB">
        <authorList>
            <consortium name="Ensembl"/>
        </authorList>
    </citation>
    <scope>IDENTIFICATION</scope>
</reference>
<name>A0A3B4CEH0_PYGNA</name>
<dbReference type="GO" id="GO:0005886">
    <property type="term" value="C:plasma membrane"/>
    <property type="evidence" value="ECO:0007669"/>
    <property type="project" value="TreeGrafter"/>
</dbReference>
<feature type="region of interest" description="Disordered" evidence="1">
    <location>
        <begin position="397"/>
        <end position="455"/>
    </location>
</feature>